<gene>
    <name evidence="1" type="ORF">J4709_28945</name>
</gene>
<accession>A0ABS3RXX1</accession>
<organism evidence="1 2">
    <name type="scientific">Actinomadura violacea</name>
    <dbReference type="NCBI Taxonomy" id="2819934"/>
    <lineage>
        <taxon>Bacteria</taxon>
        <taxon>Bacillati</taxon>
        <taxon>Actinomycetota</taxon>
        <taxon>Actinomycetes</taxon>
        <taxon>Streptosporangiales</taxon>
        <taxon>Thermomonosporaceae</taxon>
        <taxon>Actinomadura</taxon>
    </lineage>
</organism>
<sequence length="118" mass="13026">MDITGQTVKDLVEGNDYVAAIWEVAVDTYREQQMIVAEGGVDWREAARGSSLATLGSQRALAQVVLVAVHGERRQWSIGEYLGATKAARVAVHTECGRLHNPVGLEEWQRGKRRPNRG</sequence>
<dbReference type="Proteomes" id="UP000680206">
    <property type="component" value="Unassembled WGS sequence"/>
</dbReference>
<name>A0ABS3RXX1_9ACTN</name>
<keyword evidence="2" id="KW-1185">Reference proteome</keyword>
<reference evidence="1 2" key="1">
    <citation type="submission" date="2021-03" db="EMBL/GenBank/DDBJ databases">
        <title>Actinomadura violae sp. nov., isolated from lichen in Thailand.</title>
        <authorList>
            <person name="Kanchanasin P."/>
            <person name="Saeng-In P."/>
            <person name="Phongsopitanun W."/>
            <person name="Yuki M."/>
            <person name="Kudo T."/>
            <person name="Ohkuma M."/>
            <person name="Tanasupawat S."/>
        </authorList>
    </citation>
    <scope>NUCLEOTIDE SEQUENCE [LARGE SCALE GENOMIC DNA]</scope>
    <source>
        <strain evidence="1 2">LCR2-06</strain>
    </source>
</reference>
<evidence type="ECO:0000313" key="1">
    <source>
        <dbReference type="EMBL" id="MBO2461602.1"/>
    </source>
</evidence>
<dbReference type="RefSeq" id="WP_208244960.1">
    <property type="nucleotide sequence ID" value="NZ_JAGEPF010000018.1"/>
</dbReference>
<protein>
    <submittedName>
        <fullName evidence="1">Uncharacterized protein</fullName>
    </submittedName>
</protein>
<dbReference type="EMBL" id="JAGEPF010000018">
    <property type="protein sequence ID" value="MBO2461602.1"/>
    <property type="molecule type" value="Genomic_DNA"/>
</dbReference>
<evidence type="ECO:0000313" key="2">
    <source>
        <dbReference type="Proteomes" id="UP000680206"/>
    </source>
</evidence>
<proteinExistence type="predicted"/>
<comment type="caution">
    <text evidence="1">The sequence shown here is derived from an EMBL/GenBank/DDBJ whole genome shotgun (WGS) entry which is preliminary data.</text>
</comment>